<evidence type="ECO:0000256" key="9">
    <source>
        <dbReference type="ARBA" id="ARBA00043187"/>
    </source>
</evidence>
<comment type="catalytic activity">
    <reaction evidence="11">
        <text>alpha-NAD(+) + H2O = ADP-D-ribose + nicotinamide + H(+)</text>
        <dbReference type="Rhea" id="RHEA:68792"/>
        <dbReference type="ChEBI" id="CHEBI:15377"/>
        <dbReference type="ChEBI" id="CHEBI:15378"/>
        <dbReference type="ChEBI" id="CHEBI:17154"/>
        <dbReference type="ChEBI" id="CHEBI:57967"/>
        <dbReference type="ChEBI" id="CHEBI:77017"/>
    </reaction>
</comment>
<dbReference type="GO" id="GO:0004649">
    <property type="term" value="F:poly(ADP-ribose) glycohydrolase activity"/>
    <property type="evidence" value="ECO:0007669"/>
    <property type="project" value="UniProtKB-EC"/>
</dbReference>
<name>A0AAF0DL10_9EURO</name>
<evidence type="ECO:0000256" key="13">
    <source>
        <dbReference type="SAM" id="MobiDB-lite"/>
    </source>
</evidence>
<dbReference type="InterPro" id="IPR050792">
    <property type="entry name" value="ADP-ribosylglycohydrolase"/>
</dbReference>
<protein>
    <recommendedName>
        <fullName evidence="4">ADP-ribosylhydrolase ARH3</fullName>
        <ecNumber evidence="2">3.2.1.143</ecNumber>
    </recommendedName>
    <alternativeName>
        <fullName evidence="5">ADP-ribose glycohydrolase ARH3</fullName>
    </alternativeName>
    <alternativeName>
        <fullName evidence="6">ADP-ribosylhydrolase 3</fullName>
    </alternativeName>
    <alternativeName>
        <fullName evidence="9">O-acetyl-ADP-ribose deacetylase ARH3</fullName>
    </alternativeName>
    <alternativeName>
        <fullName evidence="10">Poly(ADP-ribose) glycohydrolase ARH3</fullName>
    </alternativeName>
    <alternativeName>
        <fullName evidence="8">[Protein ADP-ribosylarginine] hydrolase-like protein 2</fullName>
    </alternativeName>
    <alternativeName>
        <fullName evidence="7">[Protein ADP-ribosylserine] hydrolase</fullName>
    </alternativeName>
</protein>
<dbReference type="EMBL" id="CP120630">
    <property type="protein sequence ID" value="WEW60759.1"/>
    <property type="molecule type" value="Genomic_DNA"/>
</dbReference>
<comment type="similarity">
    <text evidence="1">Belongs to the ADP-ribosylglycohydrolase family.</text>
</comment>
<keyword evidence="3" id="KW-0378">Hydrolase</keyword>
<dbReference type="Pfam" id="PF03747">
    <property type="entry name" value="ADP_ribosyl_GH"/>
    <property type="match status" value="1"/>
</dbReference>
<feature type="region of interest" description="Disordered" evidence="13">
    <location>
        <begin position="367"/>
        <end position="398"/>
    </location>
</feature>
<reference evidence="14" key="1">
    <citation type="submission" date="2023-03" db="EMBL/GenBank/DDBJ databases">
        <title>Emydomyces testavorans Genome Sequence.</title>
        <authorList>
            <person name="Hoyer L."/>
        </authorList>
    </citation>
    <scope>NUCLEOTIDE SEQUENCE</scope>
    <source>
        <strain evidence="14">16-2883</strain>
    </source>
</reference>
<evidence type="ECO:0000256" key="10">
    <source>
        <dbReference type="ARBA" id="ARBA00043193"/>
    </source>
</evidence>
<evidence type="ECO:0000256" key="4">
    <source>
        <dbReference type="ARBA" id="ARBA00041057"/>
    </source>
</evidence>
<keyword evidence="12" id="KW-0460">Magnesium</keyword>
<dbReference type="AlphaFoldDB" id="A0AAF0DL10"/>
<evidence type="ECO:0000256" key="2">
    <source>
        <dbReference type="ARBA" id="ARBA00012255"/>
    </source>
</evidence>
<keyword evidence="12" id="KW-0479">Metal-binding</keyword>
<sequence length="398" mass="45011">MNDLERARRSSIRGSLFGMAICNALVPRDTTGFRSGMFRTETSLAICVARAIIEDGGYRYDKFTYIKRLLEWLKGNDLCERGGYVRRSVALALNAWDRQLAVASAMGNGGKDNEDWEMRKDRFDEMQKLIDKEFVVDCQRDGANLTCATPISLYYILEDCYSESQMRIWAQQLSSLTHPHPMNRVLCSLCCELVHFAVAAGSRTTSTSSFVSKKLDKKWMAKVFAEQVHHVWIPSDDQREYIVEVVNRLQPYKDIEAWVAKAATDLKTTSSALDVFEAALWCFFARGTFREGAIEAVRLGGDSAAIGATYGALAGAYYGYEMIPSEWISAIQTPKVLEDVVDGLEKLREKQHNEIWDRGLADIMEFEEDESQSEEYSTQVSMSPSQRGLLPHESKRDS</sequence>
<evidence type="ECO:0000256" key="1">
    <source>
        <dbReference type="ARBA" id="ARBA00010702"/>
    </source>
</evidence>
<accession>A0AAF0DL10</accession>
<dbReference type="PANTHER" id="PTHR16222">
    <property type="entry name" value="ADP-RIBOSYLGLYCOHYDROLASE"/>
    <property type="match status" value="1"/>
</dbReference>
<evidence type="ECO:0000256" key="11">
    <source>
        <dbReference type="ARBA" id="ARBA00049015"/>
    </source>
</evidence>
<organism evidence="14 15">
    <name type="scientific">Emydomyces testavorans</name>
    <dbReference type="NCBI Taxonomy" id="2070801"/>
    <lineage>
        <taxon>Eukaryota</taxon>
        <taxon>Fungi</taxon>
        <taxon>Dikarya</taxon>
        <taxon>Ascomycota</taxon>
        <taxon>Pezizomycotina</taxon>
        <taxon>Eurotiomycetes</taxon>
        <taxon>Eurotiomycetidae</taxon>
        <taxon>Onygenales</taxon>
        <taxon>Nannizziopsiaceae</taxon>
        <taxon>Emydomyces</taxon>
    </lineage>
</organism>
<proteinExistence type="inferred from homology"/>
<dbReference type="EC" id="3.2.1.143" evidence="2"/>
<evidence type="ECO:0000256" key="5">
    <source>
        <dbReference type="ARBA" id="ARBA00042398"/>
    </source>
</evidence>
<evidence type="ECO:0000256" key="3">
    <source>
        <dbReference type="ARBA" id="ARBA00022801"/>
    </source>
</evidence>
<dbReference type="Proteomes" id="UP001219355">
    <property type="component" value="Chromosome 4"/>
</dbReference>
<gene>
    <name evidence="14" type="ORF">PRK78_006247</name>
</gene>
<evidence type="ECO:0000313" key="14">
    <source>
        <dbReference type="EMBL" id="WEW60759.1"/>
    </source>
</evidence>
<evidence type="ECO:0000256" key="12">
    <source>
        <dbReference type="PIRSR" id="PIRSR605502-1"/>
    </source>
</evidence>
<dbReference type="InterPro" id="IPR036705">
    <property type="entry name" value="Ribosyl_crysJ1_sf"/>
</dbReference>
<dbReference type="GO" id="GO:0046872">
    <property type="term" value="F:metal ion binding"/>
    <property type="evidence" value="ECO:0007669"/>
    <property type="project" value="UniProtKB-KW"/>
</dbReference>
<evidence type="ECO:0000256" key="8">
    <source>
        <dbReference type="ARBA" id="ARBA00042850"/>
    </source>
</evidence>
<feature type="binding site" evidence="12">
    <location>
        <position position="302"/>
    </location>
    <ligand>
        <name>Mg(2+)</name>
        <dbReference type="ChEBI" id="CHEBI:18420"/>
        <label>2</label>
    </ligand>
</feature>
<dbReference type="PANTHER" id="PTHR16222:SF24">
    <property type="entry name" value="ADP-RIBOSYLHYDROLASE ARH3"/>
    <property type="match status" value="1"/>
</dbReference>
<dbReference type="InterPro" id="IPR005502">
    <property type="entry name" value="Ribosyl_crysJ1"/>
</dbReference>
<dbReference type="SUPFAM" id="SSF101478">
    <property type="entry name" value="ADP-ribosylglycohydrolase"/>
    <property type="match status" value="1"/>
</dbReference>
<keyword evidence="15" id="KW-1185">Reference proteome</keyword>
<evidence type="ECO:0000256" key="6">
    <source>
        <dbReference type="ARBA" id="ARBA00042471"/>
    </source>
</evidence>
<comment type="cofactor">
    <cofactor evidence="12">
        <name>Mg(2+)</name>
        <dbReference type="ChEBI" id="CHEBI:18420"/>
    </cofactor>
    <text evidence="12">Binds 2 magnesium ions per subunit.</text>
</comment>
<dbReference type="Gene3D" id="1.10.4080.10">
    <property type="entry name" value="ADP-ribosylation/Crystallin J1"/>
    <property type="match status" value="1"/>
</dbReference>
<evidence type="ECO:0000256" key="7">
    <source>
        <dbReference type="ARBA" id="ARBA00042722"/>
    </source>
</evidence>
<evidence type="ECO:0000313" key="15">
    <source>
        <dbReference type="Proteomes" id="UP001219355"/>
    </source>
</evidence>